<accession>A0A1H3D2G5</accession>
<dbReference type="Proteomes" id="UP000198816">
    <property type="component" value="Unassembled WGS sequence"/>
</dbReference>
<keyword evidence="2" id="KW-1185">Reference proteome</keyword>
<dbReference type="EMBL" id="FNNZ01000041">
    <property type="protein sequence ID" value="SDX60500.1"/>
    <property type="molecule type" value="Genomic_DNA"/>
</dbReference>
<sequence length="47" mass="5108">MLADQSNERLTQELAVQSGLMLMDLFTEEPGSLKDEVLRGALSIGAE</sequence>
<name>A0A1H3D2G5_THIRO</name>
<proteinExistence type="predicted"/>
<reference evidence="2" key="1">
    <citation type="submission" date="2016-10" db="EMBL/GenBank/DDBJ databases">
        <authorList>
            <person name="Varghese N."/>
            <person name="Submissions S."/>
        </authorList>
    </citation>
    <scope>NUCLEOTIDE SEQUENCE [LARGE SCALE GENOMIC DNA]</scope>
    <source>
        <strain evidence="2">DSM 217</strain>
    </source>
</reference>
<organism evidence="1 2">
    <name type="scientific">Thiocapsa roseopersicina</name>
    <dbReference type="NCBI Taxonomy" id="1058"/>
    <lineage>
        <taxon>Bacteria</taxon>
        <taxon>Pseudomonadati</taxon>
        <taxon>Pseudomonadota</taxon>
        <taxon>Gammaproteobacteria</taxon>
        <taxon>Chromatiales</taxon>
        <taxon>Chromatiaceae</taxon>
        <taxon>Thiocapsa</taxon>
    </lineage>
</organism>
<dbReference type="RefSeq" id="WP_175534767.1">
    <property type="nucleotide sequence ID" value="NZ_FNNZ01000041.1"/>
</dbReference>
<dbReference type="AlphaFoldDB" id="A0A1H3D2G5"/>
<protein>
    <submittedName>
        <fullName evidence="1">Uncharacterized protein</fullName>
    </submittedName>
</protein>
<evidence type="ECO:0000313" key="2">
    <source>
        <dbReference type="Proteomes" id="UP000198816"/>
    </source>
</evidence>
<gene>
    <name evidence="1" type="ORF">SAMN05421783_14120</name>
</gene>
<evidence type="ECO:0000313" key="1">
    <source>
        <dbReference type="EMBL" id="SDX60500.1"/>
    </source>
</evidence>